<evidence type="ECO:0000256" key="1">
    <source>
        <dbReference type="SAM" id="Phobius"/>
    </source>
</evidence>
<protein>
    <recommendedName>
        <fullName evidence="4">Methyltransferase</fullName>
    </recommendedName>
</protein>
<feature type="transmembrane region" description="Helical" evidence="1">
    <location>
        <begin position="37"/>
        <end position="57"/>
    </location>
</feature>
<evidence type="ECO:0000313" key="2">
    <source>
        <dbReference type="EMBL" id="GLU46173.1"/>
    </source>
</evidence>
<name>A0A9W6UHB3_9ACTN</name>
<sequence>MRIPRTRLWAPPVLAVAVGAVAAAVLAVSGTLAVADAVQLVLLVGIGAGVALLLVTVRRALRRLDRLARSDRAAQDKQLARARTELGHEITGALEMLRTDARERDQRHAEQRSAEIKALKEHVTVQGRRDYEQHVAWLQLRDFVAPGSFMPPLRGWAASPDVLGLIAATIAERRPGLVVECGSGSSSVWLGYALRKAGKGRLIALEHDERYAELSRALIDAHGLTDIVEIRHAPLRDWTPGGGPEAHSQPWYDTDGLDGVDGIGLLFVDGPPAATGPQARYPALPALVARCAPDAVVVLDDTIRAEERAISDRWLAEYPDLRREVVDTEKGAHVLIRGSVS</sequence>
<keyword evidence="1" id="KW-0472">Membrane</keyword>
<organism evidence="2 3">
    <name type="scientific">Nocardiopsis ansamitocini</name>
    <dbReference type="NCBI Taxonomy" id="1670832"/>
    <lineage>
        <taxon>Bacteria</taxon>
        <taxon>Bacillati</taxon>
        <taxon>Actinomycetota</taxon>
        <taxon>Actinomycetes</taxon>
        <taxon>Streptosporangiales</taxon>
        <taxon>Nocardiopsidaceae</taxon>
        <taxon>Nocardiopsis</taxon>
    </lineage>
</organism>
<evidence type="ECO:0000313" key="3">
    <source>
        <dbReference type="Proteomes" id="UP001165092"/>
    </source>
</evidence>
<keyword evidence="3" id="KW-1185">Reference proteome</keyword>
<dbReference type="RefSeq" id="WP_285757026.1">
    <property type="nucleotide sequence ID" value="NZ_BSQG01000001.1"/>
</dbReference>
<gene>
    <name evidence="2" type="ORF">Nans01_05240</name>
</gene>
<accession>A0A9W6UHB3</accession>
<reference evidence="2" key="1">
    <citation type="submission" date="2023-02" db="EMBL/GenBank/DDBJ databases">
        <title>Nocardiopsis ansamitocini NBRC 112285.</title>
        <authorList>
            <person name="Ichikawa N."/>
            <person name="Sato H."/>
            <person name="Tonouchi N."/>
        </authorList>
    </citation>
    <scope>NUCLEOTIDE SEQUENCE</scope>
    <source>
        <strain evidence="2">NBRC 112285</strain>
    </source>
</reference>
<dbReference type="Proteomes" id="UP001165092">
    <property type="component" value="Unassembled WGS sequence"/>
</dbReference>
<dbReference type="Gene3D" id="3.40.50.150">
    <property type="entry name" value="Vaccinia Virus protein VP39"/>
    <property type="match status" value="1"/>
</dbReference>
<dbReference type="SUPFAM" id="SSF53335">
    <property type="entry name" value="S-adenosyl-L-methionine-dependent methyltransferases"/>
    <property type="match status" value="1"/>
</dbReference>
<keyword evidence="1" id="KW-1133">Transmembrane helix</keyword>
<dbReference type="AlphaFoldDB" id="A0A9W6UHB3"/>
<evidence type="ECO:0008006" key="4">
    <source>
        <dbReference type="Google" id="ProtNLM"/>
    </source>
</evidence>
<proteinExistence type="predicted"/>
<comment type="caution">
    <text evidence="2">The sequence shown here is derived from an EMBL/GenBank/DDBJ whole genome shotgun (WGS) entry which is preliminary data.</text>
</comment>
<dbReference type="InterPro" id="IPR029063">
    <property type="entry name" value="SAM-dependent_MTases_sf"/>
</dbReference>
<dbReference type="EMBL" id="BSQG01000001">
    <property type="protein sequence ID" value="GLU46173.1"/>
    <property type="molecule type" value="Genomic_DNA"/>
</dbReference>
<keyword evidence="1" id="KW-0812">Transmembrane</keyword>
<dbReference type="Pfam" id="PF13578">
    <property type="entry name" value="Methyltransf_24"/>
    <property type="match status" value="1"/>
</dbReference>